<comment type="caution">
    <text evidence="1">The sequence shown here is derived from an EMBL/GenBank/DDBJ whole genome shotgun (WGS) entry which is preliminary data.</text>
</comment>
<dbReference type="AlphaFoldDB" id="A0A9X2CRQ9"/>
<dbReference type="RefSeq" id="WP_250095757.1">
    <property type="nucleotide sequence ID" value="NZ_JAKRYL010000005.1"/>
</dbReference>
<gene>
    <name evidence="1" type="ORF">MF646_06905</name>
</gene>
<keyword evidence="2" id="KW-1185">Reference proteome</keyword>
<evidence type="ECO:0000313" key="1">
    <source>
        <dbReference type="EMBL" id="MCL7746849.1"/>
    </source>
</evidence>
<protein>
    <submittedName>
        <fullName evidence="1">Uncharacterized protein</fullName>
    </submittedName>
</protein>
<organism evidence="1 2">
    <name type="scientific">Halalkalibacter alkaliphilus</name>
    <dbReference type="NCBI Taxonomy" id="2917993"/>
    <lineage>
        <taxon>Bacteria</taxon>
        <taxon>Bacillati</taxon>
        <taxon>Bacillota</taxon>
        <taxon>Bacilli</taxon>
        <taxon>Bacillales</taxon>
        <taxon>Bacillaceae</taxon>
        <taxon>Halalkalibacter</taxon>
    </lineage>
</organism>
<accession>A0A9X2CRQ9</accession>
<evidence type="ECO:0000313" key="2">
    <source>
        <dbReference type="Proteomes" id="UP001139150"/>
    </source>
</evidence>
<dbReference type="EMBL" id="JAKRYL010000005">
    <property type="protein sequence ID" value="MCL7746849.1"/>
    <property type="molecule type" value="Genomic_DNA"/>
</dbReference>
<name>A0A9X2CRQ9_9BACI</name>
<dbReference type="Proteomes" id="UP001139150">
    <property type="component" value="Unassembled WGS sequence"/>
</dbReference>
<reference evidence="1" key="1">
    <citation type="submission" date="2022-02" db="EMBL/GenBank/DDBJ databases">
        <title>Halalkalibacter sp. nov. isolated from Lonar Lake, India.</title>
        <authorList>
            <person name="Joshi A."/>
            <person name="Thite S."/>
            <person name="Lodha T."/>
        </authorList>
    </citation>
    <scope>NUCLEOTIDE SEQUENCE</scope>
    <source>
        <strain evidence="1">MEB205</strain>
    </source>
</reference>
<sequence>MLKIFKIFKTSYSKEQDMCERKLVKIMKRLNVAYFDYNWDRSSCYIEFRYHETLYKMEHSADKATGTGVAEFKSGLDCLVELVDTLEDLCHIIDRGTYKLETWLSGMKKTPLVEEKPESLEKTQIKHKLSEKQKHDEFMLDTSEPSLVNFNRNKVVQRTISK</sequence>
<proteinExistence type="predicted"/>